<feature type="transmembrane region" description="Helical" evidence="8">
    <location>
        <begin position="25"/>
        <end position="45"/>
    </location>
</feature>
<dbReference type="Pfam" id="PF02472">
    <property type="entry name" value="ExbD"/>
    <property type="match status" value="1"/>
</dbReference>
<dbReference type="InterPro" id="IPR003400">
    <property type="entry name" value="ExbD"/>
</dbReference>
<organism evidence="9 10">
    <name type="scientific">Haloferula chungangensis</name>
    <dbReference type="NCBI Taxonomy" id="1048331"/>
    <lineage>
        <taxon>Bacteria</taxon>
        <taxon>Pseudomonadati</taxon>
        <taxon>Verrucomicrobiota</taxon>
        <taxon>Verrucomicrobiia</taxon>
        <taxon>Verrucomicrobiales</taxon>
        <taxon>Verrucomicrobiaceae</taxon>
        <taxon>Haloferula</taxon>
    </lineage>
</organism>
<evidence type="ECO:0000256" key="5">
    <source>
        <dbReference type="ARBA" id="ARBA00022989"/>
    </source>
</evidence>
<accession>A0ABW2L9Q7</accession>
<keyword evidence="6 8" id="KW-0472">Membrane</keyword>
<evidence type="ECO:0000256" key="8">
    <source>
        <dbReference type="SAM" id="Phobius"/>
    </source>
</evidence>
<comment type="subcellular location">
    <subcellularLocation>
        <location evidence="1">Cell membrane</location>
        <topology evidence="1">Single-pass membrane protein</topology>
    </subcellularLocation>
    <subcellularLocation>
        <location evidence="7">Cell membrane</location>
        <topology evidence="7">Single-pass type II membrane protein</topology>
    </subcellularLocation>
</comment>
<reference evidence="10" key="1">
    <citation type="journal article" date="2019" name="Int. J. Syst. Evol. Microbiol.">
        <title>The Global Catalogue of Microorganisms (GCM) 10K type strain sequencing project: providing services to taxonomists for standard genome sequencing and annotation.</title>
        <authorList>
            <consortium name="The Broad Institute Genomics Platform"/>
            <consortium name="The Broad Institute Genome Sequencing Center for Infectious Disease"/>
            <person name="Wu L."/>
            <person name="Ma J."/>
        </authorList>
    </citation>
    <scope>NUCLEOTIDE SEQUENCE [LARGE SCALE GENOMIC DNA]</scope>
    <source>
        <strain evidence="10">CGMCC 4.1467</strain>
    </source>
</reference>
<evidence type="ECO:0000256" key="3">
    <source>
        <dbReference type="ARBA" id="ARBA00022475"/>
    </source>
</evidence>
<keyword evidence="7" id="KW-0653">Protein transport</keyword>
<protein>
    <submittedName>
        <fullName evidence="9">ExbD/TolR family protein</fullName>
    </submittedName>
</protein>
<keyword evidence="4 7" id="KW-0812">Transmembrane</keyword>
<dbReference type="Proteomes" id="UP001596472">
    <property type="component" value="Unassembled WGS sequence"/>
</dbReference>
<evidence type="ECO:0000256" key="4">
    <source>
        <dbReference type="ARBA" id="ARBA00022692"/>
    </source>
</evidence>
<evidence type="ECO:0000313" key="10">
    <source>
        <dbReference type="Proteomes" id="UP001596472"/>
    </source>
</evidence>
<keyword evidence="3" id="KW-1003">Cell membrane</keyword>
<keyword evidence="7" id="KW-0813">Transport</keyword>
<evidence type="ECO:0000256" key="1">
    <source>
        <dbReference type="ARBA" id="ARBA00004162"/>
    </source>
</evidence>
<sequence length="149" mass="16673">MASSSKLRAAKADEGEDLAIDMSPMIDMVFLLLIFFLVNATMIIVKMDPEVEPPVAKNSMKAEDGNGRIVINIRQEGELYSEAGEELTDDDVIDLVTKEKDVIVQQGYEPKLHLRGDKRAVFKHCRKVLRLSAKAGVDKVVFATYNFEK</sequence>
<dbReference type="PANTHER" id="PTHR30558:SF3">
    <property type="entry name" value="BIOPOLYMER TRANSPORT PROTEIN EXBD-RELATED"/>
    <property type="match status" value="1"/>
</dbReference>
<dbReference type="PANTHER" id="PTHR30558">
    <property type="entry name" value="EXBD MEMBRANE COMPONENT OF PMF-DRIVEN MACROMOLECULE IMPORT SYSTEM"/>
    <property type="match status" value="1"/>
</dbReference>
<evidence type="ECO:0000313" key="9">
    <source>
        <dbReference type="EMBL" id="MFC7339117.1"/>
    </source>
</evidence>
<dbReference type="EMBL" id="JBHTBS010000012">
    <property type="protein sequence ID" value="MFC7339117.1"/>
    <property type="molecule type" value="Genomic_DNA"/>
</dbReference>
<evidence type="ECO:0000256" key="6">
    <source>
        <dbReference type="ARBA" id="ARBA00023136"/>
    </source>
</evidence>
<comment type="similarity">
    <text evidence="2 7">Belongs to the ExbD/TolR family.</text>
</comment>
<evidence type="ECO:0000256" key="7">
    <source>
        <dbReference type="RuleBase" id="RU003879"/>
    </source>
</evidence>
<comment type="caution">
    <text evidence="9">The sequence shown here is derived from an EMBL/GenBank/DDBJ whole genome shotgun (WGS) entry which is preliminary data.</text>
</comment>
<keyword evidence="10" id="KW-1185">Reference proteome</keyword>
<dbReference type="RefSeq" id="WP_379715302.1">
    <property type="nucleotide sequence ID" value="NZ_JBHTBS010000012.1"/>
</dbReference>
<keyword evidence="5 8" id="KW-1133">Transmembrane helix</keyword>
<evidence type="ECO:0000256" key="2">
    <source>
        <dbReference type="ARBA" id="ARBA00005811"/>
    </source>
</evidence>
<proteinExistence type="inferred from homology"/>
<name>A0ABW2L9Q7_9BACT</name>
<gene>
    <name evidence="9" type="ORF">ACFQY0_18130</name>
</gene>